<dbReference type="AlphaFoldDB" id="A0A366EGD9"/>
<sequence length="337" mass="39435">MRREAFFDNAKFVLIFLVVFGHLIQPFTDAKGIDVLYHFIYLFHMPAFILLSGFFAKGIGKVGYIWQMFRKLIIPYLLFQLLYSGYYYLIGDPGWETTWYEPHWALWFLLSLFCWHVLLILFKQVPPIISITTALVIGLGIGYINDVGHAFSLSRTFVFFPFFVLGYWLSKQHLLQLTQPVFKWSSLIIVSTVIVLLSISPTQSIDWLLGSFSYQEMGQPIWGGVIRFGVYLLALLLTCCILAWIPRKTYNWTARGKQTLYVYLLHGVFIQFFREAGWFKIDNLVDVMGLVLLALLIVLLLSSKMICVPFQPLIEGKVTQIKQWHYERRRKKRIYLH</sequence>
<accession>A0A366EGD9</accession>
<comment type="similarity">
    <text evidence="2">Belongs to the acyltransferase 3 family.</text>
</comment>
<comment type="subcellular location">
    <subcellularLocation>
        <location evidence="1">Membrane</location>
    </subcellularLocation>
</comment>
<evidence type="ECO:0000259" key="4">
    <source>
        <dbReference type="Pfam" id="PF01757"/>
    </source>
</evidence>
<feature type="transmembrane region" description="Helical" evidence="3">
    <location>
        <begin position="72"/>
        <end position="90"/>
    </location>
</feature>
<feature type="transmembrane region" description="Helical" evidence="3">
    <location>
        <begin position="40"/>
        <end position="60"/>
    </location>
</feature>
<comment type="caution">
    <text evidence="5">The sequence shown here is derived from an EMBL/GenBank/DDBJ whole genome shotgun (WGS) entry which is preliminary data.</text>
</comment>
<keyword evidence="5" id="KW-0808">Transferase</keyword>
<dbReference type="InterPro" id="IPR002656">
    <property type="entry name" value="Acyl_transf_3_dom"/>
</dbReference>
<evidence type="ECO:0000256" key="2">
    <source>
        <dbReference type="ARBA" id="ARBA00007400"/>
    </source>
</evidence>
<keyword evidence="6" id="KW-1185">Reference proteome</keyword>
<protein>
    <submittedName>
        <fullName evidence="5">Fucose 4-O-acetylase-like acetyltransferase</fullName>
    </submittedName>
</protein>
<dbReference type="EMBL" id="QNRI01000002">
    <property type="protein sequence ID" value="RBP00499.1"/>
    <property type="molecule type" value="Genomic_DNA"/>
</dbReference>
<dbReference type="PANTHER" id="PTHR37312">
    <property type="entry name" value="MEMBRANE-BOUND ACYLTRANSFERASE YKRP-RELATED"/>
    <property type="match status" value="1"/>
</dbReference>
<feature type="domain" description="Acyltransferase 3" evidence="4">
    <location>
        <begin position="5"/>
        <end position="301"/>
    </location>
</feature>
<dbReference type="PANTHER" id="PTHR37312:SF1">
    <property type="entry name" value="MEMBRANE-BOUND ACYLTRANSFERASE YKRP-RELATED"/>
    <property type="match status" value="1"/>
</dbReference>
<evidence type="ECO:0000313" key="5">
    <source>
        <dbReference type="EMBL" id="RBP00499.1"/>
    </source>
</evidence>
<feature type="transmembrane region" description="Helical" evidence="3">
    <location>
        <begin position="287"/>
        <end position="307"/>
    </location>
</feature>
<feature type="transmembrane region" description="Helical" evidence="3">
    <location>
        <begin position="181"/>
        <end position="201"/>
    </location>
</feature>
<evidence type="ECO:0000256" key="1">
    <source>
        <dbReference type="ARBA" id="ARBA00004370"/>
    </source>
</evidence>
<feature type="transmembrane region" description="Helical" evidence="3">
    <location>
        <begin position="260"/>
        <end position="281"/>
    </location>
</feature>
<name>A0A366EGD9_9BACI</name>
<feature type="transmembrane region" description="Helical" evidence="3">
    <location>
        <begin position="102"/>
        <end position="121"/>
    </location>
</feature>
<feature type="transmembrane region" description="Helical" evidence="3">
    <location>
        <begin position="128"/>
        <end position="144"/>
    </location>
</feature>
<dbReference type="RefSeq" id="WP_113867265.1">
    <property type="nucleotide sequence ID" value="NZ_BAABQN010000002.1"/>
</dbReference>
<evidence type="ECO:0000256" key="3">
    <source>
        <dbReference type="SAM" id="Phobius"/>
    </source>
</evidence>
<feature type="transmembrane region" description="Helical" evidence="3">
    <location>
        <begin position="12"/>
        <end position="28"/>
    </location>
</feature>
<dbReference type="Pfam" id="PF01757">
    <property type="entry name" value="Acyl_transf_3"/>
    <property type="match status" value="1"/>
</dbReference>
<dbReference type="OrthoDB" id="6623990at2"/>
<feature type="transmembrane region" description="Helical" evidence="3">
    <location>
        <begin position="221"/>
        <end position="245"/>
    </location>
</feature>
<dbReference type="STRING" id="200904.GCA_900168775_00535"/>
<dbReference type="InterPro" id="IPR052734">
    <property type="entry name" value="Nod_factor_acetyltransferase"/>
</dbReference>
<keyword evidence="3" id="KW-0472">Membrane</keyword>
<feature type="transmembrane region" description="Helical" evidence="3">
    <location>
        <begin position="150"/>
        <end position="169"/>
    </location>
</feature>
<keyword evidence="3" id="KW-1133">Transmembrane helix</keyword>
<organism evidence="5 6">
    <name type="scientific">Paraliobacillus ryukyuensis</name>
    <dbReference type="NCBI Taxonomy" id="200904"/>
    <lineage>
        <taxon>Bacteria</taxon>
        <taxon>Bacillati</taxon>
        <taxon>Bacillota</taxon>
        <taxon>Bacilli</taxon>
        <taxon>Bacillales</taxon>
        <taxon>Bacillaceae</taxon>
        <taxon>Paraliobacillus</taxon>
    </lineage>
</organism>
<evidence type="ECO:0000313" key="6">
    <source>
        <dbReference type="Proteomes" id="UP000252254"/>
    </source>
</evidence>
<dbReference type="Proteomes" id="UP000252254">
    <property type="component" value="Unassembled WGS sequence"/>
</dbReference>
<proteinExistence type="inferred from homology"/>
<reference evidence="5 6" key="1">
    <citation type="submission" date="2018-06" db="EMBL/GenBank/DDBJ databases">
        <title>Genomic Encyclopedia of Type Strains, Phase IV (KMG-IV): sequencing the most valuable type-strain genomes for metagenomic binning, comparative biology and taxonomic classification.</title>
        <authorList>
            <person name="Goeker M."/>
        </authorList>
    </citation>
    <scope>NUCLEOTIDE SEQUENCE [LARGE SCALE GENOMIC DNA]</scope>
    <source>
        <strain evidence="5 6">DSM 15140</strain>
    </source>
</reference>
<dbReference type="GO" id="GO:0016747">
    <property type="term" value="F:acyltransferase activity, transferring groups other than amino-acyl groups"/>
    <property type="evidence" value="ECO:0007669"/>
    <property type="project" value="InterPro"/>
</dbReference>
<keyword evidence="3" id="KW-0812">Transmembrane</keyword>
<gene>
    <name evidence="5" type="ORF">DES48_102263</name>
</gene>